<dbReference type="EMBL" id="CYKH01000039">
    <property type="protein sequence ID" value="CUE63872.1"/>
    <property type="molecule type" value="Genomic_DNA"/>
</dbReference>
<feature type="compositionally biased region" description="Polar residues" evidence="1">
    <location>
        <begin position="1017"/>
        <end position="1028"/>
    </location>
</feature>
<accession>A0A0S4IHE4</accession>
<evidence type="ECO:0000313" key="2">
    <source>
        <dbReference type="EMBL" id="CUE63872.1"/>
    </source>
</evidence>
<dbReference type="AlphaFoldDB" id="A0A0S4IHE4"/>
<evidence type="ECO:0000256" key="1">
    <source>
        <dbReference type="SAM" id="MobiDB-lite"/>
    </source>
</evidence>
<name>A0A0S4IHE4_BODSA</name>
<dbReference type="Proteomes" id="UP000051952">
    <property type="component" value="Unassembled WGS sequence"/>
</dbReference>
<evidence type="ECO:0000313" key="3">
    <source>
        <dbReference type="Proteomes" id="UP000051952"/>
    </source>
</evidence>
<sequence>MRRLAPLLRRSFGLSATSMCRSGLLASDNTSAKYYDSTTWPKHWTATDIEALLRDNLAKSGGSPDYDRLADLHRLGDSKSLNLLLDEYVVPQEVNLEEYFAKHLHKVVDSAVIPVQSHVRENMFDRMDVPLQSHENMFDSMEQALSPKMGSERTIVICSAPRNSGKTTLLKRFVVAKLSDAMKCGRVIVRCCDVAASIGTNEWIAQVLEARATASGVGLREPIGSHVESGLCELIRTHVEAVTGLPQEPSAYCDPQTAYTTWMSETARHFKIPLGKENVDPLIILDSCEILSRHSHKSMVHKSSGEPYTLLETFCLKVPSPHGILVFGSHARFDPSDPILLFSANVVNIELFRDPDTWPRHWTADDIKTHLEDSILSSVPEPNYEALSAMLRIGDTQSIKMLIDYIFKHSTVQQQKAPELTFEQCIGQYINKGVDLPDMKLQGRMEQLNKLDEVLTIQPHLKHEKQVAFCYSPRGSGKTQLIMYFVSEKRANAMKCGRVIVRCCEKAAHAQWFQAVKNSKEADGLCELVRIHVQSVTKTSQDPKKYSDPNAAYETWISETARYFGISSSEQQIDPLIILDSCESFAKSDHKLSPTGKQCTLLEAFCHAVPSPYCIFVIGCSADIVSDSVTSISGAMKVEKLNPLAPLSELQFASAISESWFGGSVKKDIFLPLYHWTGGLPRLLRLAHTSSARNVRLTEGDINVLSEQFEAYKVNVENDYPIQSEWFPSAYTCFLASSTKARVTGSDIINVNPDWKQQTNHALTYDKAAAQSIGAYDPNTRLFMVPPITFVDAVVKKHKNAVPILPSQLHPFLNSEVVKHFGKDNALERGIQFEEPFMYAVHARYLLASWANSNKPWVSLEKIFEGAVRHSQEMVLSKYEANLSAGVMLGNCRKKYPALENAVTYLGGTAKHDAYLWCREKKANDKLANGRKKKETLVAVPLQLRHGKPKPPVALMKQLKGSKILLSVNQEDCNPMKKHINRIVMVNASAMSSISWLWLISSQTPKKRKRKHKRGGISSSTNFPPVNA</sequence>
<protein>
    <submittedName>
        <fullName evidence="2">Bodo-specific multi-copy gene family, putative</fullName>
    </submittedName>
</protein>
<keyword evidence="3" id="KW-1185">Reference proteome</keyword>
<feature type="region of interest" description="Disordered" evidence="1">
    <location>
        <begin position="1005"/>
        <end position="1028"/>
    </location>
</feature>
<organism evidence="2 3">
    <name type="scientific">Bodo saltans</name>
    <name type="common">Flagellated protozoan</name>
    <dbReference type="NCBI Taxonomy" id="75058"/>
    <lineage>
        <taxon>Eukaryota</taxon>
        <taxon>Discoba</taxon>
        <taxon>Euglenozoa</taxon>
        <taxon>Kinetoplastea</taxon>
        <taxon>Metakinetoplastina</taxon>
        <taxon>Eubodonida</taxon>
        <taxon>Bodonidae</taxon>
        <taxon>Bodo</taxon>
    </lineage>
</organism>
<gene>
    <name evidence="2" type="ORF">BSAL_50345</name>
</gene>
<reference evidence="3" key="1">
    <citation type="submission" date="2015-09" db="EMBL/GenBank/DDBJ databases">
        <authorList>
            <consortium name="Pathogen Informatics"/>
        </authorList>
    </citation>
    <scope>NUCLEOTIDE SEQUENCE [LARGE SCALE GENOMIC DNA]</scope>
    <source>
        <strain evidence="3">Lake Konstanz</strain>
    </source>
</reference>
<feature type="compositionally biased region" description="Basic residues" evidence="1">
    <location>
        <begin position="1005"/>
        <end position="1015"/>
    </location>
</feature>
<dbReference type="InterPro" id="IPR027417">
    <property type="entry name" value="P-loop_NTPase"/>
</dbReference>
<proteinExistence type="predicted"/>
<dbReference type="SUPFAM" id="SSF52540">
    <property type="entry name" value="P-loop containing nucleoside triphosphate hydrolases"/>
    <property type="match status" value="1"/>
</dbReference>
<dbReference type="VEuPathDB" id="TriTrypDB:BSAL_50345"/>
<dbReference type="Gene3D" id="3.40.50.300">
    <property type="entry name" value="P-loop containing nucleotide triphosphate hydrolases"/>
    <property type="match status" value="1"/>
</dbReference>